<dbReference type="SMART" id="SM00423">
    <property type="entry name" value="PSI"/>
    <property type="match status" value="1"/>
</dbReference>
<evidence type="ECO:0000313" key="11">
    <source>
        <dbReference type="Proteomes" id="UP000494163"/>
    </source>
</evidence>
<evidence type="ECO:0000259" key="9">
    <source>
        <dbReference type="SMART" id="SM00423"/>
    </source>
</evidence>
<evidence type="ECO:0000256" key="4">
    <source>
        <dbReference type="ARBA" id="ARBA00022989"/>
    </source>
</evidence>
<dbReference type="EMBL" id="CP012528">
    <property type="protein sequence ID" value="ALC48803.1"/>
    <property type="molecule type" value="Genomic_DNA"/>
</dbReference>
<feature type="region of interest" description="Disordered" evidence="7">
    <location>
        <begin position="89"/>
        <end position="155"/>
    </location>
</feature>
<proteinExistence type="predicted"/>
<keyword evidence="6" id="KW-0325">Glycoprotein</keyword>
<dbReference type="AlphaFoldDB" id="A0A0M3QZ48"/>
<dbReference type="STRING" id="30019.A0A0M3QZ48"/>
<sequence length="705" mass="76959">GDAYNNIATQLTYIQPDEIVQLTPAQLLRQRRAAPITDAAATSGSGTQDLKTQYQSVSASANVNSSVASGDGKPTVMGSISYNVGVNGAGQRKEYGEPSVNSSSNSSSSSSSSSSSNTTINMPIAPTNKAHVLGAQQPPTYPKKVAPSLPSAMSTERSLNDDVDVSEDVIAKGASNASLTRREDHFDYYNSTTYVNKDEAAEMLAQMRNIPENPMLSASHRRAMTVELKFDFPFYGHYLRNVTVATGGFIYTGDYVHSWLAATQYIAPLMANFDTNITQHSYVRLNDNGTALTVFWDNVPLQDRPDLGTFTFSATLHKNGDIVFGYYQLPMLIHNIQDNQHPVKVGLSDAYIVDKMLYFARRKTIYEYDRVTLAQKEIVNSTIIRITALPTCRSFYDCQSCADHNVTMNCAWCPSLNRCSTSTGNDRKKQEWQQKGCDRSAITHSAMCPAIGQQGNNAAAQETSSNNNNNNSNSNKNGAATGGSSTPANSISSSATESTLSSTQQPTAGAGASSSSSSASHEAKQMDEGLSSRAAVTAANDNKNVGAAFGVALPICLVFVVTLWLFYAYRNPHTRSGQLLIQSKHLHQWRCTFATPKKKKSSTGFESVLKDHPASRLIKKSKDDRKVNKATRVLEAKKIITNSYESCDLYHLAMKREPMVRPKPRSSSEPPKCAPAKATRLGEIQERVDEANLIEMDVEFRQLNI</sequence>
<organism evidence="10 11">
    <name type="scientific">Drosophila busckii</name>
    <name type="common">Fruit fly</name>
    <dbReference type="NCBI Taxonomy" id="30019"/>
    <lineage>
        <taxon>Eukaryota</taxon>
        <taxon>Metazoa</taxon>
        <taxon>Ecdysozoa</taxon>
        <taxon>Arthropoda</taxon>
        <taxon>Hexapoda</taxon>
        <taxon>Insecta</taxon>
        <taxon>Pterygota</taxon>
        <taxon>Neoptera</taxon>
        <taxon>Endopterygota</taxon>
        <taxon>Diptera</taxon>
        <taxon>Brachycera</taxon>
        <taxon>Muscomorpha</taxon>
        <taxon>Ephydroidea</taxon>
        <taxon>Drosophilidae</taxon>
        <taxon>Drosophila</taxon>
    </lineage>
</organism>
<dbReference type="InterPro" id="IPR002165">
    <property type="entry name" value="Plexin_repeat"/>
</dbReference>
<gene>
    <name evidence="10" type="ORF">Dbus_chrXg659</name>
</gene>
<keyword evidence="2 8" id="KW-0812">Transmembrane</keyword>
<feature type="domain" description="PSI" evidence="9">
    <location>
        <begin position="391"/>
        <end position="438"/>
    </location>
</feature>
<comment type="subcellular location">
    <subcellularLocation>
        <location evidence="1">Membrane</location>
        <topology evidence="1">Single-pass type I membrane protein</topology>
    </subcellularLocation>
</comment>
<evidence type="ECO:0000256" key="6">
    <source>
        <dbReference type="ARBA" id="ARBA00023180"/>
    </source>
</evidence>
<keyword evidence="3" id="KW-0732">Signal</keyword>
<feature type="non-terminal residue" evidence="10">
    <location>
        <position position="1"/>
    </location>
</feature>
<evidence type="ECO:0000313" key="10">
    <source>
        <dbReference type="EMBL" id="ALC48803.1"/>
    </source>
</evidence>
<dbReference type="InterPro" id="IPR016201">
    <property type="entry name" value="PSI"/>
</dbReference>
<dbReference type="GO" id="GO:0016020">
    <property type="term" value="C:membrane"/>
    <property type="evidence" value="ECO:0007669"/>
    <property type="project" value="UniProtKB-SubCell"/>
</dbReference>
<evidence type="ECO:0000256" key="3">
    <source>
        <dbReference type="ARBA" id="ARBA00022729"/>
    </source>
</evidence>
<feature type="compositionally biased region" description="Low complexity" evidence="7">
    <location>
        <begin position="101"/>
        <end position="117"/>
    </location>
</feature>
<name>A0A0M3QZ48_DROBS</name>
<keyword evidence="11" id="KW-1185">Reference proteome</keyword>
<evidence type="ECO:0000256" key="2">
    <source>
        <dbReference type="ARBA" id="ARBA00022692"/>
    </source>
</evidence>
<evidence type="ECO:0000256" key="1">
    <source>
        <dbReference type="ARBA" id="ARBA00004479"/>
    </source>
</evidence>
<feature type="compositionally biased region" description="Low complexity" evidence="7">
    <location>
        <begin position="455"/>
        <end position="520"/>
    </location>
</feature>
<keyword evidence="5 8" id="KW-0472">Membrane</keyword>
<feature type="region of interest" description="Disordered" evidence="7">
    <location>
        <begin position="455"/>
        <end position="529"/>
    </location>
</feature>
<evidence type="ECO:0000256" key="7">
    <source>
        <dbReference type="SAM" id="MobiDB-lite"/>
    </source>
</evidence>
<accession>A0A0M3QZ48</accession>
<dbReference type="InterPro" id="IPR031152">
    <property type="entry name" value="PLXDC"/>
</dbReference>
<feature type="transmembrane region" description="Helical" evidence="8">
    <location>
        <begin position="547"/>
        <end position="569"/>
    </location>
</feature>
<dbReference type="PANTHER" id="PTHR13055">
    <property type="entry name" value="TUMOR ENDOTHELIAL MARKER 7 RELATED"/>
    <property type="match status" value="1"/>
</dbReference>
<dbReference type="PANTHER" id="PTHR13055:SF12">
    <property type="entry name" value="LD40707P"/>
    <property type="match status" value="1"/>
</dbReference>
<evidence type="ECO:0000256" key="5">
    <source>
        <dbReference type="ARBA" id="ARBA00023136"/>
    </source>
</evidence>
<dbReference type="OrthoDB" id="6285106at2759"/>
<protein>
    <submittedName>
        <fullName evidence="10">L-1-G0289</fullName>
    </submittedName>
</protein>
<evidence type="ECO:0000256" key="8">
    <source>
        <dbReference type="SAM" id="Phobius"/>
    </source>
</evidence>
<keyword evidence="4 8" id="KW-1133">Transmembrane helix</keyword>
<reference evidence="10 11" key="1">
    <citation type="submission" date="2015-08" db="EMBL/GenBank/DDBJ databases">
        <title>Ancestral chromatin configuration constrains chromatin evolution on differentiating sex chromosomes in Drosophila.</title>
        <authorList>
            <person name="Zhou Q."/>
            <person name="Bachtrog D."/>
        </authorList>
    </citation>
    <scope>NUCLEOTIDE SEQUENCE [LARGE SCALE GENOMIC DNA]</scope>
    <source>
        <tissue evidence="10">Whole larvae</tissue>
    </source>
</reference>
<dbReference type="Pfam" id="PF01437">
    <property type="entry name" value="PSI"/>
    <property type="match status" value="1"/>
</dbReference>
<dbReference type="Proteomes" id="UP000494163">
    <property type="component" value="Chromosome X"/>
</dbReference>